<proteinExistence type="predicted"/>
<evidence type="ECO:0000313" key="1">
    <source>
        <dbReference type="EMBL" id="MFD1175879.1"/>
    </source>
</evidence>
<gene>
    <name evidence="1" type="ORF">ACFQ3W_06110</name>
</gene>
<dbReference type="EMBL" id="JBHTLM010000003">
    <property type="protein sequence ID" value="MFD1175879.1"/>
    <property type="molecule type" value="Genomic_DNA"/>
</dbReference>
<dbReference type="Proteomes" id="UP001597262">
    <property type="component" value="Unassembled WGS sequence"/>
</dbReference>
<comment type="caution">
    <text evidence="1">The sequence shown here is derived from an EMBL/GenBank/DDBJ whole genome shotgun (WGS) entry which is preliminary data.</text>
</comment>
<protein>
    <recommendedName>
        <fullName evidence="3">Knr4/Smi1-like domain-containing protein</fullName>
    </recommendedName>
</protein>
<name>A0ABW3RTS8_9BACL</name>
<organism evidence="1 2">
    <name type="scientific">Paenibacillus puldeungensis</name>
    <dbReference type="NCBI Taxonomy" id="696536"/>
    <lineage>
        <taxon>Bacteria</taxon>
        <taxon>Bacillati</taxon>
        <taxon>Bacillota</taxon>
        <taxon>Bacilli</taxon>
        <taxon>Bacillales</taxon>
        <taxon>Paenibacillaceae</taxon>
        <taxon>Paenibacillus</taxon>
    </lineage>
</organism>
<keyword evidence="2" id="KW-1185">Reference proteome</keyword>
<accession>A0ABW3RTS8</accession>
<evidence type="ECO:0008006" key="3">
    <source>
        <dbReference type="Google" id="ProtNLM"/>
    </source>
</evidence>
<sequence length="215" mass="24215">MERLGAALKRFLEQQDQYNITYGLFKNHDIRLREAPFEPVVDQRIPLSAELEYFYTRCEIRDASAEGTLKMKSAAVEIGDAAVLFFAAPEHLQRQQLGFRWIGQNEPYRESETWQSQHVVIANFNDDPLIVDTSSQDSPVYACVAGANPECVAASLADFFIALAILIEGAYAFGGEVKDGESFETKETYLELVEPPLWELLGKETTAHLIDYLSL</sequence>
<dbReference type="RefSeq" id="WP_379317676.1">
    <property type="nucleotide sequence ID" value="NZ_JBHTLM010000003.1"/>
</dbReference>
<evidence type="ECO:0000313" key="2">
    <source>
        <dbReference type="Proteomes" id="UP001597262"/>
    </source>
</evidence>
<reference evidence="2" key="1">
    <citation type="journal article" date="2019" name="Int. J. Syst. Evol. Microbiol.">
        <title>The Global Catalogue of Microorganisms (GCM) 10K type strain sequencing project: providing services to taxonomists for standard genome sequencing and annotation.</title>
        <authorList>
            <consortium name="The Broad Institute Genomics Platform"/>
            <consortium name="The Broad Institute Genome Sequencing Center for Infectious Disease"/>
            <person name="Wu L."/>
            <person name="Ma J."/>
        </authorList>
    </citation>
    <scope>NUCLEOTIDE SEQUENCE [LARGE SCALE GENOMIC DNA]</scope>
    <source>
        <strain evidence="2">CCUG 59189</strain>
    </source>
</reference>